<keyword evidence="2" id="KW-1133">Transmembrane helix</keyword>
<evidence type="ECO:0000259" key="3">
    <source>
        <dbReference type="PROSITE" id="PS50055"/>
    </source>
</evidence>
<dbReference type="InterPro" id="IPR050348">
    <property type="entry name" value="Protein-Tyr_Phosphatase"/>
</dbReference>
<dbReference type="PANTHER" id="PTHR19134">
    <property type="entry name" value="RECEPTOR-TYPE TYROSINE-PROTEIN PHOSPHATASE"/>
    <property type="match status" value="1"/>
</dbReference>
<comment type="similarity">
    <text evidence="1">Belongs to the protein-tyrosine phosphatase family.</text>
</comment>
<accession>S0DH78</accession>
<dbReference type="InterPro" id="IPR000242">
    <property type="entry name" value="PTP_cat"/>
</dbReference>
<dbReference type="GO" id="GO:0004725">
    <property type="term" value="F:protein tyrosine phosphatase activity"/>
    <property type="evidence" value="ECO:0007669"/>
    <property type="project" value="InterPro"/>
</dbReference>
<dbReference type="EMBL" id="HF562915">
    <property type="protein sequence ID" value="CCQ19182.1"/>
    <property type="molecule type" value="Genomic_DNA"/>
</dbReference>
<evidence type="ECO:0000313" key="5">
    <source>
        <dbReference type="EMBL" id="CCQ19182.1"/>
    </source>
</evidence>
<protein>
    <submittedName>
        <fullName evidence="5">PTP-OMEGA</fullName>
    </submittedName>
</protein>
<dbReference type="InterPro" id="IPR003595">
    <property type="entry name" value="Tyr_Pase_cat"/>
</dbReference>
<reference evidence="5" key="1">
    <citation type="journal article" date="2013" name="PLoS ONE">
        <title>Adaptive selection on bracovirus genomes drives the specialization of cotesia parasitoid wasps.</title>
        <authorList>
            <person name="Jancek S."/>
            <person name="Bezier A."/>
            <person name="Gayral P."/>
            <person name="Paillusson C."/>
            <person name="Kaiser L."/>
            <person name="Dupas S."/>
            <person name="Le Ru B.P."/>
            <person name="Barbe V."/>
            <person name="Periquet G."/>
            <person name="Drezen J.-M."/>
            <person name="Herniou E.A."/>
        </authorList>
    </citation>
    <scope>NUCLEOTIDE SEQUENCE</scope>
    <source>
        <strain evidence="5">Kitale</strain>
    </source>
</reference>
<name>S0DH78_9VIRU</name>
<proteinExistence type="inferred from homology"/>
<dbReference type="PROSITE" id="PS50055">
    <property type="entry name" value="TYR_PHOSPHATASE_PTP"/>
    <property type="match status" value="1"/>
</dbReference>
<dbReference type="SUPFAM" id="SSF52799">
    <property type="entry name" value="(Phosphotyrosine protein) phosphatases II"/>
    <property type="match status" value="1"/>
</dbReference>
<evidence type="ECO:0000259" key="4">
    <source>
        <dbReference type="PROSITE" id="PS50056"/>
    </source>
</evidence>
<organism evidence="5">
    <name type="scientific">Cotesia sesamiae Kitale bracovirus</name>
    <dbReference type="NCBI Taxonomy" id="452648"/>
    <lineage>
        <taxon>Viruses</taxon>
        <taxon>Viruses incertae sedis</taxon>
        <taxon>Polydnaviriformidae</taxon>
        <taxon>Bracoviriform</taxon>
        <taxon>Cotesia sesamiae bracovirus</taxon>
    </lineage>
</organism>
<dbReference type="Pfam" id="PF00102">
    <property type="entry name" value="Y_phosphatase"/>
    <property type="match status" value="1"/>
</dbReference>
<dbReference type="SMART" id="SM00404">
    <property type="entry name" value="PTPc_motif"/>
    <property type="match status" value="1"/>
</dbReference>
<dbReference type="Gene3D" id="3.90.190.10">
    <property type="entry name" value="Protein tyrosine phosphatase superfamily"/>
    <property type="match status" value="1"/>
</dbReference>
<dbReference type="PROSITE" id="PS50056">
    <property type="entry name" value="TYR_PHOSPHATASE_2"/>
    <property type="match status" value="1"/>
</dbReference>
<dbReference type="PRINTS" id="PR00700">
    <property type="entry name" value="PRTYPHPHTASE"/>
</dbReference>
<gene>
    <name evidence="5" type="primary">ptp-omega</name>
    <name evidence="5" type="ORF">CSKBV_14.4</name>
</gene>
<dbReference type="InterPro" id="IPR016130">
    <property type="entry name" value="Tyr_Pase_AS"/>
</dbReference>
<dbReference type="PROSITE" id="PS00383">
    <property type="entry name" value="TYR_PHOSPHATASE_1"/>
    <property type="match status" value="1"/>
</dbReference>
<dbReference type="PANTHER" id="PTHR19134:SF449">
    <property type="entry name" value="TYROSINE-PROTEIN PHOSPHATASE 1"/>
    <property type="match status" value="1"/>
</dbReference>
<dbReference type="InterPro" id="IPR029021">
    <property type="entry name" value="Prot-tyrosine_phosphatase-like"/>
</dbReference>
<keyword evidence="2" id="KW-0812">Transmembrane</keyword>
<evidence type="ECO:0000256" key="2">
    <source>
        <dbReference type="SAM" id="Phobius"/>
    </source>
</evidence>
<feature type="transmembrane region" description="Helical" evidence="2">
    <location>
        <begin position="278"/>
        <end position="298"/>
    </location>
</feature>
<dbReference type="SMART" id="SM00194">
    <property type="entry name" value="PTPc"/>
    <property type="match status" value="1"/>
</dbReference>
<feature type="domain" description="Tyrosine-protein phosphatase" evidence="3">
    <location>
        <begin position="50"/>
        <end position="294"/>
    </location>
</feature>
<sequence>MKLIDCESFTLENLWAKANQPNFSSLVWDEHHRIVSTEESGTWKAFAKLENRDKNWSSLVPCWDHSRVFTWSYDLRISDYIHANYVSGFEYEKKFICTQAPRMNTVKTFWTMVWNENSRIIVMLINLTTNNEHQCYPYWHPEENGMVVIGDYKIRTLRKLTLAHITMTNLFLTKIYSGKSRQIFHFSFTDWTTDGTPGSPSEFYKFVRKVNQVRLAVARGLKTHSQQPAPIVVHCTTGIGRTGIFCTVDFALFQMISTLQISLPKIVRRIRQQRHSSVIVPEQYFFCYCVVLHFITIMKKKKNTR</sequence>
<keyword evidence="2" id="KW-0472">Membrane</keyword>
<evidence type="ECO:0000256" key="1">
    <source>
        <dbReference type="ARBA" id="ARBA00009580"/>
    </source>
</evidence>
<dbReference type="InterPro" id="IPR000387">
    <property type="entry name" value="Tyr_Pase_dom"/>
</dbReference>
<dbReference type="CDD" id="cd00047">
    <property type="entry name" value="PTPc"/>
    <property type="match status" value="1"/>
</dbReference>
<feature type="domain" description="Tyrosine specific protein phosphatases" evidence="4">
    <location>
        <begin position="201"/>
        <end position="285"/>
    </location>
</feature>